<evidence type="ECO:0000256" key="2">
    <source>
        <dbReference type="ARBA" id="ARBA00022771"/>
    </source>
</evidence>
<keyword evidence="1 4" id="KW-0479">Metal-binding</keyword>
<dbReference type="SMART" id="SM00356">
    <property type="entry name" value="ZnF_C3H1"/>
    <property type="match status" value="1"/>
</dbReference>
<gene>
    <name evidence="7" type="ORF">DSTB1V02_LOCUS6137</name>
</gene>
<evidence type="ECO:0000259" key="6">
    <source>
        <dbReference type="PROSITE" id="PS50103"/>
    </source>
</evidence>
<evidence type="ECO:0000256" key="1">
    <source>
        <dbReference type="ARBA" id="ARBA00022723"/>
    </source>
</evidence>
<organism evidence="7">
    <name type="scientific">Darwinula stevensoni</name>
    <dbReference type="NCBI Taxonomy" id="69355"/>
    <lineage>
        <taxon>Eukaryota</taxon>
        <taxon>Metazoa</taxon>
        <taxon>Ecdysozoa</taxon>
        <taxon>Arthropoda</taxon>
        <taxon>Crustacea</taxon>
        <taxon>Oligostraca</taxon>
        <taxon>Ostracoda</taxon>
        <taxon>Podocopa</taxon>
        <taxon>Podocopida</taxon>
        <taxon>Darwinulocopina</taxon>
        <taxon>Darwinuloidea</taxon>
        <taxon>Darwinulidae</taxon>
        <taxon>Darwinula</taxon>
    </lineage>
</organism>
<dbReference type="InterPro" id="IPR036855">
    <property type="entry name" value="Znf_CCCH_sf"/>
</dbReference>
<proteinExistence type="predicted"/>
<dbReference type="AlphaFoldDB" id="A0A7R8XAV0"/>
<dbReference type="Proteomes" id="UP000677054">
    <property type="component" value="Unassembled WGS sequence"/>
</dbReference>
<dbReference type="PANTHER" id="PTHR21099:SF2">
    <property type="entry name" value="SI:CH211-113E8.11"/>
    <property type="match status" value="1"/>
</dbReference>
<dbReference type="Pfam" id="PF18044">
    <property type="entry name" value="zf-CCCH_4"/>
    <property type="match status" value="1"/>
</dbReference>
<feature type="region of interest" description="Disordered" evidence="5">
    <location>
        <begin position="1"/>
        <end position="88"/>
    </location>
</feature>
<feature type="zinc finger region" description="C3H1-type" evidence="4">
    <location>
        <begin position="134"/>
        <end position="161"/>
    </location>
</feature>
<dbReference type="EMBL" id="LR900606">
    <property type="protein sequence ID" value="CAD7246283.1"/>
    <property type="molecule type" value="Genomic_DNA"/>
</dbReference>
<dbReference type="PANTHER" id="PTHR21099">
    <property type="entry name" value="RAD201"/>
    <property type="match status" value="1"/>
</dbReference>
<dbReference type="InterPro" id="IPR000571">
    <property type="entry name" value="Znf_CCCH"/>
</dbReference>
<dbReference type="OrthoDB" id="687049at2759"/>
<evidence type="ECO:0000256" key="5">
    <source>
        <dbReference type="SAM" id="MobiDB-lite"/>
    </source>
</evidence>
<dbReference type="GO" id="GO:0005634">
    <property type="term" value="C:nucleus"/>
    <property type="evidence" value="ECO:0007669"/>
    <property type="project" value="TreeGrafter"/>
</dbReference>
<reference evidence="7" key="1">
    <citation type="submission" date="2020-11" db="EMBL/GenBank/DDBJ databases">
        <authorList>
            <person name="Tran Van P."/>
        </authorList>
    </citation>
    <scope>NUCLEOTIDE SEQUENCE</scope>
</reference>
<feature type="region of interest" description="Disordered" evidence="5">
    <location>
        <begin position="199"/>
        <end position="223"/>
    </location>
</feature>
<sequence length="252" mass="27706">MAGLVADYGSSGSESDAEENPSEDGGLSHDSNAEAARIDGMPVKTQSGNGLDAFFGSEARDEDEGTPDDSGQVKQEEPGVGRGSLRNPFLDAAQGKKQEQSVFTNPFREAEEAKLAMLEKHVKMAPDRANQLFINGKKVCINYRKGRCRFGHNCKFAHDSDIEHGLGPSKTMAPGVSTVERSPSIMPDLLGWDPSVVNRKNAEEEETEETKKRKMRTGLGDQLNPSKKVMKFYTQQKTKECPWVITSDKPKR</sequence>
<dbReference type="GO" id="GO:0008270">
    <property type="term" value="F:zinc ion binding"/>
    <property type="evidence" value="ECO:0007669"/>
    <property type="project" value="UniProtKB-KW"/>
</dbReference>
<evidence type="ECO:0000313" key="7">
    <source>
        <dbReference type="EMBL" id="CAD7246283.1"/>
    </source>
</evidence>
<keyword evidence="8" id="KW-1185">Reference proteome</keyword>
<protein>
    <recommendedName>
        <fullName evidence="6">C3H1-type domain-containing protein</fullName>
    </recommendedName>
</protein>
<dbReference type="Gene3D" id="4.10.1000.10">
    <property type="entry name" value="Zinc finger, CCCH-type"/>
    <property type="match status" value="1"/>
</dbReference>
<accession>A0A7R8XAV0</accession>
<name>A0A7R8XAV0_9CRUS</name>
<evidence type="ECO:0000256" key="3">
    <source>
        <dbReference type="ARBA" id="ARBA00022833"/>
    </source>
</evidence>
<dbReference type="PROSITE" id="PS50103">
    <property type="entry name" value="ZF_C3H1"/>
    <property type="match status" value="1"/>
</dbReference>
<keyword evidence="2 4" id="KW-0863">Zinc-finger</keyword>
<evidence type="ECO:0000313" key="8">
    <source>
        <dbReference type="Proteomes" id="UP000677054"/>
    </source>
</evidence>
<keyword evidence="3 4" id="KW-0862">Zinc</keyword>
<dbReference type="InterPro" id="IPR041367">
    <property type="entry name" value="Znf-CCCH_4"/>
</dbReference>
<feature type="domain" description="C3H1-type" evidence="6">
    <location>
        <begin position="134"/>
        <end position="161"/>
    </location>
</feature>
<dbReference type="SUPFAM" id="SSF90229">
    <property type="entry name" value="CCCH zinc finger"/>
    <property type="match status" value="1"/>
</dbReference>
<dbReference type="EMBL" id="CAJPEV010001089">
    <property type="protein sequence ID" value="CAG0890643.1"/>
    <property type="molecule type" value="Genomic_DNA"/>
</dbReference>
<evidence type="ECO:0000256" key="4">
    <source>
        <dbReference type="PROSITE-ProRule" id="PRU00723"/>
    </source>
</evidence>